<sequence>MATQEKQPHFVLIPFLAQGHMIPMVDISRLLARRGVAVTILTSPNNHKRMKPTVDRAVASGSSIRVCHFKFPSTEAGLPEGFDNMEKVGSMDESFKFLMAAGMLEDQVQQILRNLEPRPTCLIADMCFAWATDVATRLGIPRLVFHGMCCFALVCIHVLFLSRDFENVASSDTEYFVVPDLPDRIEVTKAQMRGTQKEISPEWIKVRQQLLGAESEAFGTVFNTFEELEPEYVRKYSEVKGKKVWCIGPVSSCNETDLDKAQRGSSIDEHHECLRWLGSRESGSVLFVCLGSLSRLAASQLVELGLGLEASNRPFVWVVRSAPGEFETWLREERFEERVREKGILIRGWAPQVLILSHPSVGGFLTHCGWNSTLEGLTAGLPMLTWPVFGEQFSNEKFIVSVAKIGVKVGLEVPVTFGEEETIGVQVKWDVIKGAIEELMDGGEEGEERRKRARELGKMAKRATEEGGSSYLNMTRLISDVVKEVDGYGGDELGKGEKS</sequence>
<dbReference type="AlphaFoldDB" id="A0A9N7NAE4"/>
<proteinExistence type="inferred from homology"/>
<gene>
    <name evidence="7" type="ORF">SHERM_25766</name>
</gene>
<protein>
    <recommendedName>
        <fullName evidence="5">Glycosyltransferase</fullName>
        <ecNumber evidence="5">2.4.1.-</ecNumber>
    </recommendedName>
</protein>
<evidence type="ECO:0000259" key="6">
    <source>
        <dbReference type="Pfam" id="PF26168"/>
    </source>
</evidence>
<name>A0A9N7NAE4_STRHE</name>
<dbReference type="PANTHER" id="PTHR48047">
    <property type="entry name" value="GLYCOSYLTRANSFERASE"/>
    <property type="match status" value="1"/>
</dbReference>
<dbReference type="Pfam" id="PF00201">
    <property type="entry name" value="UDPGT"/>
    <property type="match status" value="1"/>
</dbReference>
<evidence type="ECO:0000256" key="3">
    <source>
        <dbReference type="ARBA" id="ARBA00022679"/>
    </source>
</evidence>
<dbReference type="CDD" id="cd03784">
    <property type="entry name" value="GT1_Gtf-like"/>
    <property type="match status" value="1"/>
</dbReference>
<dbReference type="InterPro" id="IPR058980">
    <property type="entry name" value="Glyco_transf_N"/>
</dbReference>
<dbReference type="FunFam" id="3.40.50.2000:FF:000071">
    <property type="entry name" value="Glycosyltransferase"/>
    <property type="match status" value="1"/>
</dbReference>
<dbReference type="PROSITE" id="PS00375">
    <property type="entry name" value="UDPGT"/>
    <property type="match status" value="1"/>
</dbReference>
<evidence type="ECO:0000256" key="4">
    <source>
        <dbReference type="RuleBase" id="RU003718"/>
    </source>
</evidence>
<comment type="similarity">
    <text evidence="1 4">Belongs to the UDP-glycosyltransferase family.</text>
</comment>
<feature type="domain" description="Glycosyltransferase N-terminal" evidence="6">
    <location>
        <begin position="11"/>
        <end position="250"/>
    </location>
</feature>
<evidence type="ECO:0000256" key="2">
    <source>
        <dbReference type="ARBA" id="ARBA00022676"/>
    </source>
</evidence>
<dbReference type="InterPro" id="IPR002213">
    <property type="entry name" value="UDP_glucos_trans"/>
</dbReference>
<evidence type="ECO:0000313" key="8">
    <source>
        <dbReference type="Proteomes" id="UP001153555"/>
    </source>
</evidence>
<keyword evidence="3 4" id="KW-0808">Transferase</keyword>
<dbReference type="SUPFAM" id="SSF53756">
    <property type="entry name" value="UDP-Glycosyltransferase/glycogen phosphorylase"/>
    <property type="match status" value="1"/>
</dbReference>
<dbReference type="OrthoDB" id="5835829at2759"/>
<keyword evidence="8" id="KW-1185">Reference proteome</keyword>
<dbReference type="GO" id="GO:0035251">
    <property type="term" value="F:UDP-glucosyltransferase activity"/>
    <property type="evidence" value="ECO:0007669"/>
    <property type="project" value="TreeGrafter"/>
</dbReference>
<evidence type="ECO:0000256" key="5">
    <source>
        <dbReference type="RuleBase" id="RU362057"/>
    </source>
</evidence>
<dbReference type="Pfam" id="PF26168">
    <property type="entry name" value="Glyco_transf_N"/>
    <property type="match status" value="1"/>
</dbReference>
<dbReference type="EC" id="2.4.1.-" evidence="5"/>
<dbReference type="Gene3D" id="3.40.50.2000">
    <property type="entry name" value="Glycogen Phosphorylase B"/>
    <property type="match status" value="2"/>
</dbReference>
<dbReference type="EMBL" id="CACSLK010027829">
    <property type="protein sequence ID" value="CAA0830342.1"/>
    <property type="molecule type" value="Genomic_DNA"/>
</dbReference>
<comment type="caution">
    <text evidence="7">The sequence shown here is derived from an EMBL/GenBank/DDBJ whole genome shotgun (WGS) entry which is preliminary data.</text>
</comment>
<reference evidence="7" key="1">
    <citation type="submission" date="2019-12" db="EMBL/GenBank/DDBJ databases">
        <authorList>
            <person name="Scholes J."/>
        </authorList>
    </citation>
    <scope>NUCLEOTIDE SEQUENCE</scope>
</reference>
<keyword evidence="2 4" id="KW-0328">Glycosyltransferase</keyword>
<dbReference type="Proteomes" id="UP001153555">
    <property type="component" value="Unassembled WGS sequence"/>
</dbReference>
<dbReference type="FunFam" id="3.40.50.2000:FF:000047">
    <property type="entry name" value="Glycosyltransferase"/>
    <property type="match status" value="1"/>
</dbReference>
<evidence type="ECO:0000256" key="1">
    <source>
        <dbReference type="ARBA" id="ARBA00009995"/>
    </source>
</evidence>
<accession>A0A9N7NAE4</accession>
<dbReference type="PANTHER" id="PTHR48047:SF229">
    <property type="entry name" value="UDP-GLYCOSYLTRANSFERASE 73C3-RELATED"/>
    <property type="match status" value="1"/>
</dbReference>
<organism evidence="7 8">
    <name type="scientific">Striga hermonthica</name>
    <name type="common">Purple witchweed</name>
    <name type="synonym">Buchnera hermonthica</name>
    <dbReference type="NCBI Taxonomy" id="68872"/>
    <lineage>
        <taxon>Eukaryota</taxon>
        <taxon>Viridiplantae</taxon>
        <taxon>Streptophyta</taxon>
        <taxon>Embryophyta</taxon>
        <taxon>Tracheophyta</taxon>
        <taxon>Spermatophyta</taxon>
        <taxon>Magnoliopsida</taxon>
        <taxon>eudicotyledons</taxon>
        <taxon>Gunneridae</taxon>
        <taxon>Pentapetalae</taxon>
        <taxon>asterids</taxon>
        <taxon>lamiids</taxon>
        <taxon>Lamiales</taxon>
        <taxon>Orobanchaceae</taxon>
        <taxon>Buchnereae</taxon>
        <taxon>Striga</taxon>
    </lineage>
</organism>
<evidence type="ECO:0000313" key="7">
    <source>
        <dbReference type="EMBL" id="CAA0830342.1"/>
    </source>
</evidence>
<dbReference type="InterPro" id="IPR035595">
    <property type="entry name" value="UDP_glycos_trans_CS"/>
</dbReference>